<protein>
    <recommendedName>
        <fullName evidence="4">DUF2336 domain-containing protein</fullName>
    </recommendedName>
</protein>
<sequence length="376" mass="39712">MILKPHFVMPSTSGSGLKVLIEEARRRHEDTRPDMLRTLVSLYVREPQHSPAEQTRFATLAQRLIDAVEVPVAAKWVREIAPRADMPRELVLHLAQGPLAIAGPLLRQSPVLTDDDLVTIARTASQEHFAAVSTRREVSPALAKRLAQLIHQTSEGTGETAPAPALASEQQAPTPESEASPAPPATEHAAEPALERFETALAALAELQAEAPRHQPANAEFHAATLVVAAQEAPIEPATQSATGTTAVPDVPPVSGEAPELSSELALPPVPDYFTASPEERTTMVTRLLTLPPLPLAERPAAAGDGFTDTLLEAARNGEPAAIAALLEPALGISTENAARVVTDSTGQAFAVAARALGLSFAVLSRVLFRLHPATG</sequence>
<accession>A0A2W5QJV7</accession>
<name>A0A2W5QJV7_ANCNO</name>
<feature type="region of interest" description="Disordered" evidence="1">
    <location>
        <begin position="237"/>
        <end position="264"/>
    </location>
</feature>
<evidence type="ECO:0000313" key="3">
    <source>
        <dbReference type="Proteomes" id="UP000248887"/>
    </source>
</evidence>
<dbReference type="AlphaFoldDB" id="A0A2W5QJV7"/>
<dbReference type="Pfam" id="PF10098">
    <property type="entry name" value="DUF2336"/>
    <property type="match status" value="1"/>
</dbReference>
<proteinExistence type="predicted"/>
<dbReference type="Proteomes" id="UP000248887">
    <property type="component" value="Unassembled WGS sequence"/>
</dbReference>
<evidence type="ECO:0000256" key="1">
    <source>
        <dbReference type="SAM" id="MobiDB-lite"/>
    </source>
</evidence>
<organism evidence="2 3">
    <name type="scientific">Ancylobacter novellus</name>
    <name type="common">Thiobacillus novellus</name>
    <dbReference type="NCBI Taxonomy" id="921"/>
    <lineage>
        <taxon>Bacteria</taxon>
        <taxon>Pseudomonadati</taxon>
        <taxon>Pseudomonadota</taxon>
        <taxon>Alphaproteobacteria</taxon>
        <taxon>Hyphomicrobiales</taxon>
        <taxon>Xanthobacteraceae</taxon>
        <taxon>Ancylobacter</taxon>
    </lineage>
</organism>
<comment type="caution">
    <text evidence="2">The sequence shown here is derived from an EMBL/GenBank/DDBJ whole genome shotgun (WGS) entry which is preliminary data.</text>
</comment>
<evidence type="ECO:0000313" key="2">
    <source>
        <dbReference type="EMBL" id="PZQ78881.1"/>
    </source>
</evidence>
<dbReference type="EMBL" id="QFQD01000114">
    <property type="protein sequence ID" value="PZQ78881.1"/>
    <property type="molecule type" value="Genomic_DNA"/>
</dbReference>
<dbReference type="InterPro" id="IPR019285">
    <property type="entry name" value="DUF2336"/>
</dbReference>
<feature type="region of interest" description="Disordered" evidence="1">
    <location>
        <begin position="154"/>
        <end position="189"/>
    </location>
</feature>
<evidence type="ECO:0008006" key="4">
    <source>
        <dbReference type="Google" id="ProtNLM"/>
    </source>
</evidence>
<reference evidence="2 3" key="1">
    <citation type="submission" date="2017-08" db="EMBL/GenBank/DDBJ databases">
        <title>Infants hospitalized years apart are colonized by the same room-sourced microbial strains.</title>
        <authorList>
            <person name="Brooks B."/>
            <person name="Olm M.R."/>
            <person name="Firek B.A."/>
            <person name="Baker R."/>
            <person name="Thomas B.C."/>
            <person name="Morowitz M.J."/>
            <person name="Banfield J.F."/>
        </authorList>
    </citation>
    <scope>NUCLEOTIDE SEQUENCE [LARGE SCALE GENOMIC DNA]</scope>
    <source>
        <strain evidence="2">S2_005_001_R2_27</strain>
    </source>
</reference>
<gene>
    <name evidence="2" type="ORF">DI549_21645</name>
</gene>
<feature type="non-terminal residue" evidence="2">
    <location>
        <position position="376"/>
    </location>
</feature>